<evidence type="ECO:0000313" key="1">
    <source>
        <dbReference type="EMBL" id="KKT48548.1"/>
    </source>
</evidence>
<protein>
    <submittedName>
        <fullName evidence="1">Uncharacterized protein</fullName>
    </submittedName>
</protein>
<dbReference type="STRING" id="1618392.UW41_C0025G0019"/>
<accession>A0A0G1HPH2</accession>
<evidence type="ECO:0000313" key="2">
    <source>
        <dbReference type="Proteomes" id="UP000034172"/>
    </source>
</evidence>
<proteinExistence type="predicted"/>
<gene>
    <name evidence="1" type="ORF">UW41_C0025G0019</name>
</gene>
<dbReference type="AlphaFoldDB" id="A0A0G1HPH2"/>
<reference evidence="1 2" key="1">
    <citation type="journal article" date="2015" name="Nature">
        <title>rRNA introns, odd ribosomes, and small enigmatic genomes across a large radiation of phyla.</title>
        <authorList>
            <person name="Brown C.T."/>
            <person name="Hug L.A."/>
            <person name="Thomas B.C."/>
            <person name="Sharon I."/>
            <person name="Castelle C.J."/>
            <person name="Singh A."/>
            <person name="Wilkins M.J."/>
            <person name="Williams K.H."/>
            <person name="Banfield J.F."/>
        </authorList>
    </citation>
    <scope>NUCLEOTIDE SEQUENCE [LARGE SCALE GENOMIC DNA]</scope>
</reference>
<name>A0A0G1HPH2_9BACT</name>
<sequence length="46" mass="5076">MSKPPLKKPAGGVAFLLENGELCFDGVKHTGGRLFDLDFQLVVWDE</sequence>
<comment type="caution">
    <text evidence="1">The sequence shown here is derived from an EMBL/GenBank/DDBJ whole genome shotgun (WGS) entry which is preliminary data.</text>
</comment>
<dbReference type="EMBL" id="LCIE01000025">
    <property type="protein sequence ID" value="KKT48548.1"/>
    <property type="molecule type" value="Genomic_DNA"/>
</dbReference>
<dbReference type="Proteomes" id="UP000034172">
    <property type="component" value="Unassembled WGS sequence"/>
</dbReference>
<organism evidence="1 2">
    <name type="scientific">Candidatus Collierbacteria bacterium GW2011_GWC2_44_18</name>
    <dbReference type="NCBI Taxonomy" id="1618392"/>
    <lineage>
        <taxon>Bacteria</taxon>
        <taxon>Candidatus Collieribacteriota</taxon>
    </lineage>
</organism>